<protein>
    <submittedName>
        <fullName evidence="1">Uncharacterized protein</fullName>
    </submittedName>
</protein>
<dbReference type="AlphaFoldDB" id="A0A0A9BPG0"/>
<accession>A0A0A9BPG0</accession>
<proteinExistence type="predicted"/>
<reference evidence="1" key="2">
    <citation type="journal article" date="2015" name="Data Brief">
        <title>Shoot transcriptome of the giant reed, Arundo donax.</title>
        <authorList>
            <person name="Barrero R.A."/>
            <person name="Guerrero F.D."/>
            <person name="Moolhuijzen P."/>
            <person name="Goolsby J.A."/>
            <person name="Tidwell J."/>
            <person name="Bellgard S.E."/>
            <person name="Bellgard M.I."/>
        </authorList>
    </citation>
    <scope>NUCLEOTIDE SEQUENCE</scope>
    <source>
        <tissue evidence="1">Shoot tissue taken approximately 20 cm above the soil surface</tissue>
    </source>
</reference>
<name>A0A0A9BPG0_ARUDO</name>
<sequence length="36" mass="4494">MNWTDSIFRVMWSNVVAEKYQLNDFSGFDLYKIYRR</sequence>
<organism evidence="1">
    <name type="scientific">Arundo donax</name>
    <name type="common">Giant reed</name>
    <name type="synonym">Donax arundinaceus</name>
    <dbReference type="NCBI Taxonomy" id="35708"/>
    <lineage>
        <taxon>Eukaryota</taxon>
        <taxon>Viridiplantae</taxon>
        <taxon>Streptophyta</taxon>
        <taxon>Embryophyta</taxon>
        <taxon>Tracheophyta</taxon>
        <taxon>Spermatophyta</taxon>
        <taxon>Magnoliopsida</taxon>
        <taxon>Liliopsida</taxon>
        <taxon>Poales</taxon>
        <taxon>Poaceae</taxon>
        <taxon>PACMAD clade</taxon>
        <taxon>Arundinoideae</taxon>
        <taxon>Arundineae</taxon>
        <taxon>Arundo</taxon>
    </lineage>
</organism>
<reference evidence="1" key="1">
    <citation type="submission" date="2014-09" db="EMBL/GenBank/DDBJ databases">
        <authorList>
            <person name="Magalhaes I.L.F."/>
            <person name="Oliveira U."/>
            <person name="Santos F.R."/>
            <person name="Vidigal T.H.D.A."/>
            <person name="Brescovit A.D."/>
            <person name="Santos A.J."/>
        </authorList>
    </citation>
    <scope>NUCLEOTIDE SEQUENCE</scope>
    <source>
        <tissue evidence="1">Shoot tissue taken approximately 20 cm above the soil surface</tissue>
    </source>
</reference>
<dbReference type="EMBL" id="GBRH01236763">
    <property type="protein sequence ID" value="JAD61132.1"/>
    <property type="molecule type" value="Transcribed_RNA"/>
</dbReference>
<evidence type="ECO:0000313" key="1">
    <source>
        <dbReference type="EMBL" id="JAD61132.1"/>
    </source>
</evidence>